<evidence type="ECO:0000313" key="2">
    <source>
        <dbReference type="Proteomes" id="UP001196413"/>
    </source>
</evidence>
<dbReference type="EMBL" id="JAHQIW010005012">
    <property type="protein sequence ID" value="KAJ1364613.1"/>
    <property type="molecule type" value="Genomic_DNA"/>
</dbReference>
<reference evidence="1" key="1">
    <citation type="submission" date="2021-06" db="EMBL/GenBank/DDBJ databases">
        <title>Parelaphostrongylus tenuis whole genome reference sequence.</title>
        <authorList>
            <person name="Garwood T.J."/>
            <person name="Larsen P.A."/>
            <person name="Fountain-Jones N.M."/>
            <person name="Garbe J.R."/>
            <person name="Macchietto M.G."/>
            <person name="Kania S.A."/>
            <person name="Gerhold R.W."/>
            <person name="Richards J.E."/>
            <person name="Wolf T.M."/>
        </authorList>
    </citation>
    <scope>NUCLEOTIDE SEQUENCE</scope>
    <source>
        <strain evidence="1">MNPRO001-30</strain>
        <tissue evidence="1">Meninges</tissue>
    </source>
</reference>
<accession>A0AAD5MXE2</accession>
<organism evidence="1 2">
    <name type="scientific">Parelaphostrongylus tenuis</name>
    <name type="common">Meningeal worm</name>
    <dbReference type="NCBI Taxonomy" id="148309"/>
    <lineage>
        <taxon>Eukaryota</taxon>
        <taxon>Metazoa</taxon>
        <taxon>Ecdysozoa</taxon>
        <taxon>Nematoda</taxon>
        <taxon>Chromadorea</taxon>
        <taxon>Rhabditida</taxon>
        <taxon>Rhabditina</taxon>
        <taxon>Rhabditomorpha</taxon>
        <taxon>Strongyloidea</taxon>
        <taxon>Metastrongylidae</taxon>
        <taxon>Parelaphostrongylus</taxon>
    </lineage>
</organism>
<protein>
    <submittedName>
        <fullName evidence="1">Uncharacterized protein</fullName>
    </submittedName>
</protein>
<sequence length="51" mass="5887">MRLPTIWSQGLTAYVHSRKFPEVSGDLCGAGPKVIRWLRRCVKKVYQNLLN</sequence>
<dbReference type="AlphaFoldDB" id="A0AAD5MXE2"/>
<gene>
    <name evidence="1" type="ORF">KIN20_024737</name>
</gene>
<comment type="caution">
    <text evidence="1">The sequence shown here is derived from an EMBL/GenBank/DDBJ whole genome shotgun (WGS) entry which is preliminary data.</text>
</comment>
<evidence type="ECO:0000313" key="1">
    <source>
        <dbReference type="EMBL" id="KAJ1364613.1"/>
    </source>
</evidence>
<dbReference type="Proteomes" id="UP001196413">
    <property type="component" value="Unassembled WGS sequence"/>
</dbReference>
<proteinExistence type="predicted"/>
<keyword evidence="2" id="KW-1185">Reference proteome</keyword>
<name>A0AAD5MXE2_PARTN</name>